<comment type="cofactor">
    <cofactor evidence="1">
        <name>Mg(2+)</name>
        <dbReference type="ChEBI" id="CHEBI:18420"/>
    </cofactor>
</comment>
<dbReference type="RefSeq" id="WP_205378266.1">
    <property type="nucleotide sequence ID" value="NZ_JAFEJA010000002.1"/>
</dbReference>
<evidence type="ECO:0000256" key="9">
    <source>
        <dbReference type="ARBA" id="ARBA00031306"/>
    </source>
</evidence>
<dbReference type="EC" id="2.7.1.180" evidence="2"/>
<dbReference type="InterPro" id="IPR003374">
    <property type="entry name" value="ApbE-like_sf"/>
</dbReference>
<protein>
    <recommendedName>
        <fullName evidence="3">FAD:protein FMN transferase</fullName>
        <ecNumber evidence="2">2.7.1.180</ecNumber>
    </recommendedName>
    <alternativeName>
        <fullName evidence="9">Flavin transferase</fullName>
    </alternativeName>
</protein>
<comment type="caution">
    <text evidence="12">The sequence shown here is derived from an EMBL/GenBank/DDBJ whole genome shotgun (WGS) entry which is preliminary data.</text>
</comment>
<dbReference type="Pfam" id="PF02424">
    <property type="entry name" value="ApbE"/>
    <property type="match status" value="1"/>
</dbReference>
<dbReference type="SUPFAM" id="SSF143631">
    <property type="entry name" value="ApbE-like"/>
    <property type="match status" value="1"/>
</dbReference>
<comment type="catalytic activity">
    <reaction evidence="10">
        <text>L-threonyl-[protein] + FAD = FMN-L-threonyl-[protein] + AMP + H(+)</text>
        <dbReference type="Rhea" id="RHEA:36847"/>
        <dbReference type="Rhea" id="RHEA-COMP:11060"/>
        <dbReference type="Rhea" id="RHEA-COMP:11061"/>
        <dbReference type="ChEBI" id="CHEBI:15378"/>
        <dbReference type="ChEBI" id="CHEBI:30013"/>
        <dbReference type="ChEBI" id="CHEBI:57692"/>
        <dbReference type="ChEBI" id="CHEBI:74257"/>
        <dbReference type="ChEBI" id="CHEBI:456215"/>
        <dbReference type="EC" id="2.7.1.180"/>
    </reaction>
</comment>
<evidence type="ECO:0000256" key="4">
    <source>
        <dbReference type="ARBA" id="ARBA00022630"/>
    </source>
</evidence>
<name>A0ABS2V316_9ACTN</name>
<keyword evidence="4" id="KW-0285">Flavoprotein</keyword>
<evidence type="ECO:0000256" key="3">
    <source>
        <dbReference type="ARBA" id="ARBA00016337"/>
    </source>
</evidence>
<evidence type="ECO:0000313" key="13">
    <source>
        <dbReference type="Proteomes" id="UP000664109"/>
    </source>
</evidence>
<reference evidence="12 13" key="1">
    <citation type="journal article" date="2016" name="Arch. Microbiol.">
        <title>Streptomyces zhihengii sp. nov., isolated from rhizospheric soil of Psammosilene tunicoides.</title>
        <authorList>
            <person name="Huang M.J."/>
            <person name="Fei J.J."/>
            <person name="Salam N."/>
            <person name="Kim C.J."/>
            <person name="Hozzein W.N."/>
            <person name="Xiao M."/>
            <person name="Huang H.Q."/>
            <person name="Li W.J."/>
        </authorList>
    </citation>
    <scope>NUCLEOTIDE SEQUENCE [LARGE SCALE GENOMIC DNA]</scope>
    <source>
        <strain evidence="12 13">YIM T102</strain>
    </source>
</reference>
<feature type="region of interest" description="Disordered" evidence="11">
    <location>
        <begin position="308"/>
        <end position="329"/>
    </location>
</feature>
<evidence type="ECO:0000256" key="8">
    <source>
        <dbReference type="ARBA" id="ARBA00022842"/>
    </source>
</evidence>
<evidence type="ECO:0000256" key="7">
    <source>
        <dbReference type="ARBA" id="ARBA00022827"/>
    </source>
</evidence>
<dbReference type="GO" id="GO:0016740">
    <property type="term" value="F:transferase activity"/>
    <property type="evidence" value="ECO:0007669"/>
    <property type="project" value="UniProtKB-KW"/>
</dbReference>
<evidence type="ECO:0000256" key="6">
    <source>
        <dbReference type="ARBA" id="ARBA00022723"/>
    </source>
</evidence>
<dbReference type="EMBL" id="JAFEJA010000002">
    <property type="protein sequence ID" value="MBM9624245.1"/>
    <property type="molecule type" value="Genomic_DNA"/>
</dbReference>
<evidence type="ECO:0000256" key="5">
    <source>
        <dbReference type="ARBA" id="ARBA00022679"/>
    </source>
</evidence>
<evidence type="ECO:0000256" key="2">
    <source>
        <dbReference type="ARBA" id="ARBA00011955"/>
    </source>
</evidence>
<dbReference type="Gene3D" id="3.10.520.10">
    <property type="entry name" value="ApbE-like domains"/>
    <property type="match status" value="1"/>
</dbReference>
<dbReference type="PANTHER" id="PTHR30040">
    <property type="entry name" value="THIAMINE BIOSYNTHESIS LIPOPROTEIN APBE"/>
    <property type="match status" value="1"/>
</dbReference>
<evidence type="ECO:0000313" key="12">
    <source>
        <dbReference type="EMBL" id="MBM9624245.1"/>
    </source>
</evidence>
<evidence type="ECO:0000256" key="11">
    <source>
        <dbReference type="SAM" id="MobiDB-lite"/>
    </source>
</evidence>
<evidence type="ECO:0000256" key="10">
    <source>
        <dbReference type="ARBA" id="ARBA00048540"/>
    </source>
</evidence>
<organism evidence="12 13">
    <name type="scientific">Streptomyces zhihengii</name>
    <dbReference type="NCBI Taxonomy" id="1818004"/>
    <lineage>
        <taxon>Bacteria</taxon>
        <taxon>Bacillati</taxon>
        <taxon>Actinomycetota</taxon>
        <taxon>Actinomycetes</taxon>
        <taxon>Kitasatosporales</taxon>
        <taxon>Streptomycetaceae</taxon>
        <taxon>Streptomyces</taxon>
    </lineage>
</organism>
<keyword evidence="5 12" id="KW-0808">Transferase</keyword>
<keyword evidence="8" id="KW-0460">Magnesium</keyword>
<sequence length="329" mass="33731">MTPHDSAVAPSRVAFPALGTAAVLLVTDPAVLRTAEAVLRAELAAVDLACSRFRPDSELTRVNVSAGVTTTVGEYFSEALQSALRVARLTGGAVDPTVGSAVIASGYDRSFASLSPEDVRPVPVARPAPGWRRIAFDPRTRRLRLPPGTRLDLGATAKALAADRAARQIGRVTDCGVLVSLGGDLATAGPAPEGGWTIGLADDHAQPVPQGGPAVAVTGGALATSGIRVRTWRRCGRVLHHIVDPVTGDPAVPVWRTVTVAAATCLDANAMSTASIVLGERAPDWLRATGLPARLTALDGTVTRVGGWPLDAGAPDSAGSRGTSHGGPR</sequence>
<dbReference type="Proteomes" id="UP000664109">
    <property type="component" value="Unassembled WGS sequence"/>
</dbReference>
<dbReference type="InterPro" id="IPR024932">
    <property type="entry name" value="ApbE"/>
</dbReference>
<accession>A0ABS2V316</accession>
<evidence type="ECO:0000256" key="1">
    <source>
        <dbReference type="ARBA" id="ARBA00001946"/>
    </source>
</evidence>
<dbReference type="PANTHER" id="PTHR30040:SF2">
    <property type="entry name" value="FAD:PROTEIN FMN TRANSFERASE"/>
    <property type="match status" value="1"/>
</dbReference>
<keyword evidence="7" id="KW-0274">FAD</keyword>
<proteinExistence type="predicted"/>
<keyword evidence="13" id="KW-1185">Reference proteome</keyword>
<gene>
    <name evidence="12" type="ORF">JE024_37410</name>
</gene>
<keyword evidence="6" id="KW-0479">Metal-binding</keyword>